<keyword evidence="10" id="KW-1185">Reference proteome</keyword>
<evidence type="ECO:0000256" key="8">
    <source>
        <dbReference type="RuleBase" id="RU004384"/>
    </source>
</evidence>
<keyword evidence="8" id="KW-0072">Autophagy</keyword>
<feature type="lipid moiety-binding region" description="Phosphatidylserine amidated glycine; alternate" evidence="7">
    <location>
        <position position="116"/>
    </location>
</feature>
<dbReference type="OrthoDB" id="6738456at2759"/>
<comment type="similarity">
    <text evidence="2 8">Belongs to the ATG8 family.</text>
</comment>
<name>A0A9D5BWP9_9LILI</name>
<protein>
    <recommendedName>
        <fullName evidence="8">Autophagy-related protein</fullName>
    </recommendedName>
</protein>
<evidence type="ECO:0000313" key="10">
    <source>
        <dbReference type="Proteomes" id="UP001085076"/>
    </source>
</evidence>
<comment type="subcellular location">
    <subcellularLocation>
        <location evidence="1">Membrane</location>
    </subcellularLocation>
</comment>
<dbReference type="SUPFAM" id="SSF54236">
    <property type="entry name" value="Ubiquitin-like"/>
    <property type="match status" value="1"/>
</dbReference>
<evidence type="ECO:0000313" key="9">
    <source>
        <dbReference type="EMBL" id="KAJ0962020.1"/>
    </source>
</evidence>
<dbReference type="Proteomes" id="UP001085076">
    <property type="component" value="Miscellaneous, Linkage group lg10"/>
</dbReference>
<evidence type="ECO:0000256" key="1">
    <source>
        <dbReference type="ARBA" id="ARBA00004370"/>
    </source>
</evidence>
<reference evidence="9" key="2">
    <citation type="journal article" date="2022" name="Hortic Res">
        <title>The genome of Dioscorea zingiberensis sheds light on the biosynthesis, origin and evolution of the medicinally important diosgenin saponins.</title>
        <authorList>
            <person name="Li Y."/>
            <person name="Tan C."/>
            <person name="Li Z."/>
            <person name="Guo J."/>
            <person name="Li S."/>
            <person name="Chen X."/>
            <person name="Wang C."/>
            <person name="Dai X."/>
            <person name="Yang H."/>
            <person name="Song W."/>
            <person name="Hou L."/>
            <person name="Xu J."/>
            <person name="Tong Z."/>
            <person name="Xu A."/>
            <person name="Yuan X."/>
            <person name="Wang W."/>
            <person name="Yang Q."/>
            <person name="Chen L."/>
            <person name="Sun Z."/>
            <person name="Wang K."/>
            <person name="Pan B."/>
            <person name="Chen J."/>
            <person name="Bao Y."/>
            <person name="Liu F."/>
            <person name="Qi X."/>
            <person name="Gang D.R."/>
            <person name="Wen J."/>
            <person name="Li J."/>
        </authorList>
    </citation>
    <scope>NUCLEOTIDE SEQUENCE</scope>
    <source>
        <strain evidence="9">Dzin_1.0</strain>
    </source>
</reference>
<comment type="subunit">
    <text evidence="3">Interacts with ATG4.</text>
</comment>
<dbReference type="InterPro" id="IPR004241">
    <property type="entry name" value="Atg8-like"/>
</dbReference>
<gene>
    <name evidence="9" type="ORF">J5N97_029848</name>
</gene>
<sequence length="117" mass="13537">MAMIPFKQKYDLEKRKRKSEKMMKEYPNKYPLIVEKADNGDIPQIKRRFMVPGDMTIAKLVAVIRSRINLTAEKAIFLFVDNVLPPSGTTISEIYSQKKDEDGFLYCVYSGENTFGF</sequence>
<keyword evidence="4" id="KW-0833">Ubl conjugation pathway</keyword>
<reference evidence="9" key="1">
    <citation type="submission" date="2021-03" db="EMBL/GenBank/DDBJ databases">
        <authorList>
            <person name="Li Z."/>
            <person name="Yang C."/>
        </authorList>
    </citation>
    <scope>NUCLEOTIDE SEQUENCE</scope>
    <source>
        <strain evidence="9">Dzin_1.0</strain>
        <tissue evidence="9">Leaf</tissue>
    </source>
</reference>
<dbReference type="AlphaFoldDB" id="A0A9D5BWP9"/>
<evidence type="ECO:0000256" key="3">
    <source>
        <dbReference type="ARBA" id="ARBA00011579"/>
    </source>
</evidence>
<accession>A0A9D5BWP9</accession>
<evidence type="ECO:0000256" key="5">
    <source>
        <dbReference type="ARBA" id="ARBA00023136"/>
    </source>
</evidence>
<evidence type="ECO:0000256" key="6">
    <source>
        <dbReference type="ARBA" id="ARBA00023288"/>
    </source>
</evidence>
<dbReference type="PANTHER" id="PTHR10969">
    <property type="entry name" value="MICROTUBULE-ASSOCIATED PROTEINS 1A/1B LIGHT CHAIN 3-RELATED"/>
    <property type="match status" value="1"/>
</dbReference>
<organism evidence="9 10">
    <name type="scientific">Dioscorea zingiberensis</name>
    <dbReference type="NCBI Taxonomy" id="325984"/>
    <lineage>
        <taxon>Eukaryota</taxon>
        <taxon>Viridiplantae</taxon>
        <taxon>Streptophyta</taxon>
        <taxon>Embryophyta</taxon>
        <taxon>Tracheophyta</taxon>
        <taxon>Spermatophyta</taxon>
        <taxon>Magnoliopsida</taxon>
        <taxon>Liliopsida</taxon>
        <taxon>Dioscoreales</taxon>
        <taxon>Dioscoreaceae</taxon>
        <taxon>Dioscorea</taxon>
    </lineage>
</organism>
<keyword evidence="6 7" id="KW-0449">Lipoprotein</keyword>
<dbReference type="InterPro" id="IPR029071">
    <property type="entry name" value="Ubiquitin-like_domsf"/>
</dbReference>
<keyword evidence="5" id="KW-0472">Membrane</keyword>
<dbReference type="GO" id="GO:0006914">
    <property type="term" value="P:autophagy"/>
    <property type="evidence" value="ECO:0007669"/>
    <property type="project" value="UniProtKB-KW"/>
</dbReference>
<proteinExistence type="inferred from homology"/>
<dbReference type="GO" id="GO:0016020">
    <property type="term" value="C:membrane"/>
    <property type="evidence" value="ECO:0007669"/>
    <property type="project" value="UniProtKB-SubCell"/>
</dbReference>
<evidence type="ECO:0000256" key="4">
    <source>
        <dbReference type="ARBA" id="ARBA00022786"/>
    </source>
</evidence>
<dbReference type="Gene3D" id="3.10.20.90">
    <property type="entry name" value="Phosphatidylinositol 3-kinase Catalytic Subunit, Chain A, domain 1"/>
    <property type="match status" value="1"/>
</dbReference>
<evidence type="ECO:0000256" key="7">
    <source>
        <dbReference type="PIRSR" id="PIRSR604241-50"/>
    </source>
</evidence>
<evidence type="ECO:0000256" key="2">
    <source>
        <dbReference type="ARBA" id="ARBA00007293"/>
    </source>
</evidence>
<comment type="caution">
    <text evidence="9">The sequence shown here is derived from an EMBL/GenBank/DDBJ whole genome shotgun (WGS) entry which is preliminary data.</text>
</comment>
<dbReference type="EMBL" id="JAGGNH010000010">
    <property type="protein sequence ID" value="KAJ0962020.1"/>
    <property type="molecule type" value="Genomic_DNA"/>
</dbReference>
<dbReference type="Pfam" id="PF02991">
    <property type="entry name" value="ATG8"/>
    <property type="match status" value="1"/>
</dbReference>
<dbReference type="GO" id="GO:0005776">
    <property type="term" value="C:autophagosome"/>
    <property type="evidence" value="ECO:0007669"/>
    <property type="project" value="UniProtKB-ARBA"/>
</dbReference>